<reference evidence="1 2" key="1">
    <citation type="submission" date="2023-12" db="EMBL/GenBank/DDBJ databases">
        <title>A high-quality genome assembly for Dillenia turbinata (Dilleniales).</title>
        <authorList>
            <person name="Chanderbali A."/>
        </authorList>
    </citation>
    <scope>NUCLEOTIDE SEQUENCE [LARGE SCALE GENOMIC DNA]</scope>
    <source>
        <strain evidence="1">LSX21</strain>
        <tissue evidence="1">Leaf</tissue>
    </source>
</reference>
<organism evidence="1 2">
    <name type="scientific">Dillenia turbinata</name>
    <dbReference type="NCBI Taxonomy" id="194707"/>
    <lineage>
        <taxon>Eukaryota</taxon>
        <taxon>Viridiplantae</taxon>
        <taxon>Streptophyta</taxon>
        <taxon>Embryophyta</taxon>
        <taxon>Tracheophyta</taxon>
        <taxon>Spermatophyta</taxon>
        <taxon>Magnoliopsida</taxon>
        <taxon>eudicotyledons</taxon>
        <taxon>Gunneridae</taxon>
        <taxon>Pentapetalae</taxon>
        <taxon>Dilleniales</taxon>
        <taxon>Dilleniaceae</taxon>
        <taxon>Dillenia</taxon>
    </lineage>
</organism>
<dbReference type="PANTHER" id="PTHR35133:SF1">
    <property type="entry name" value="PROTEIN EFFECTOR OF TRANSCRIPTION 2-RELATED"/>
    <property type="match status" value="1"/>
</dbReference>
<proteinExistence type="predicted"/>
<dbReference type="Pfam" id="PF19239">
    <property type="entry name" value="GIY_YIG_domain"/>
    <property type="match status" value="1"/>
</dbReference>
<protein>
    <recommendedName>
        <fullName evidence="3">GIY-YIG domain-containing protein</fullName>
    </recommendedName>
</protein>
<comment type="caution">
    <text evidence="1">The sequence shown here is derived from an EMBL/GenBank/DDBJ whole genome shotgun (WGS) entry which is preliminary data.</text>
</comment>
<dbReference type="EMBL" id="JBAMMX010000003">
    <property type="protein sequence ID" value="KAK6944843.1"/>
    <property type="molecule type" value="Genomic_DNA"/>
</dbReference>
<accession>A0AAN8W1V9</accession>
<name>A0AAN8W1V9_9MAGN</name>
<evidence type="ECO:0008006" key="3">
    <source>
        <dbReference type="Google" id="ProtNLM"/>
    </source>
</evidence>
<dbReference type="PANTHER" id="PTHR35133">
    <property type="entry name" value="PROTEIN EFFECTOR OF TRANSCRIPTION 2-RELATED"/>
    <property type="match status" value="1"/>
</dbReference>
<dbReference type="AlphaFoldDB" id="A0AAN8W1V9"/>
<dbReference type="GO" id="GO:0006355">
    <property type="term" value="P:regulation of DNA-templated transcription"/>
    <property type="evidence" value="ECO:0007669"/>
    <property type="project" value="InterPro"/>
</dbReference>
<sequence>GILFTVKFYIQILIGPSDWENHSLGKEGSERYRIHNLPNCPSPGLYELGIAEWSMGTGRVEKLDPESIVVVYLGQADDVRTRLQQYGREGAHLENNSTRSHVQANDLESISPGKGAGLFKESFSRGYSIVYRLAPMKSKKIAMKTEAWLLNEYDYAWNKSSNCVRRPDDVLQKLKNTAAPSTTGSSIMRKLQNSNQKKVGIKLEGTKPFLLEDGPSVYVDKKDNDFLSQIFKFGRSQPRVVISRTILEEKNILICGVVLGDGSVCQNLAVEWRKRCVEHKGMRLNGLTTRLILGSKSHASNAGFESRCISNSQSEDRLAAAAAKKCPTNEYFHPPCGLLLDDGSLCISPPTQGRKRCEKHKGKKSHGSISKLEADKASQDLHNFILQPAVSSWNSAMKNSEVVCGVEFPDGSFCTRPPPVGRKRCEEHKGLRVNAHTSKLTASGFHDLNYKDFDSPSIKYVSSSPQTFSNWNTSSYGSSEMCGAATSDGSFCKRQPVEGRKRCWQHKGMRAESTFSGFTVGGDLEICGVTLQNGSLCTRTPASGRKRCQQHKGRRT</sequence>
<feature type="non-terminal residue" evidence="1">
    <location>
        <position position="1"/>
    </location>
</feature>
<dbReference type="GO" id="GO:0003677">
    <property type="term" value="F:DNA binding"/>
    <property type="evidence" value="ECO:0007669"/>
    <property type="project" value="InterPro"/>
</dbReference>
<dbReference type="InterPro" id="IPR038909">
    <property type="entry name" value="Effector_transcript"/>
</dbReference>
<dbReference type="Proteomes" id="UP001370490">
    <property type="component" value="Unassembled WGS sequence"/>
</dbReference>
<evidence type="ECO:0000313" key="1">
    <source>
        <dbReference type="EMBL" id="KAK6944843.1"/>
    </source>
</evidence>
<evidence type="ECO:0000313" key="2">
    <source>
        <dbReference type="Proteomes" id="UP001370490"/>
    </source>
</evidence>
<gene>
    <name evidence="1" type="ORF">RJ641_025945</name>
</gene>
<keyword evidence="2" id="KW-1185">Reference proteome</keyword>